<gene>
    <name evidence="1" type="primary">8</name>
    <name evidence="1" type="ORF">SEA_PRINCEPHERGUS_8</name>
</gene>
<name>A0A4D6E2M2_9CAUD</name>
<evidence type="ECO:0000313" key="2">
    <source>
        <dbReference type="Proteomes" id="UP000296999"/>
    </source>
</evidence>
<dbReference type="Proteomes" id="UP000296999">
    <property type="component" value="Segment"/>
</dbReference>
<organism evidence="1 2">
    <name type="scientific">Microbacterium phage PrincePhergus</name>
    <dbReference type="NCBI Taxonomy" id="2562193"/>
    <lineage>
        <taxon>Viruses</taxon>
        <taxon>Duplodnaviria</taxon>
        <taxon>Heunggongvirae</taxon>
        <taxon>Uroviricota</taxon>
        <taxon>Caudoviricetes</taxon>
        <taxon>Kojivirus</taxon>
        <taxon>Kojivirus koji</taxon>
    </lineage>
</organism>
<evidence type="ECO:0000313" key="1">
    <source>
        <dbReference type="EMBL" id="QBZ72877.1"/>
    </source>
</evidence>
<protein>
    <submittedName>
        <fullName evidence="1">Uncharacterized protein</fullName>
    </submittedName>
</protein>
<accession>A0A4D6E2M2</accession>
<dbReference type="EMBL" id="MK620901">
    <property type="protein sequence ID" value="QBZ72877.1"/>
    <property type="molecule type" value="Genomic_DNA"/>
</dbReference>
<proteinExistence type="predicted"/>
<sequence length="139" mass="15242">MTTGGQVAGLPAPLLITERAAMPTRTSVYGTITDSGAVIKYGTYRWHYGGIVNPRFKIGYRAHSYGWADKKFYVALRNTAGTRIVDTLTFYPGEDYVEKTFRPIGGGLLPTQQVALNVQSESYGPPRGTVTWTGELYLG</sequence>
<reference evidence="1 2" key="1">
    <citation type="submission" date="2019-03" db="EMBL/GenBank/DDBJ databases">
        <authorList>
            <person name="Borsha N.H."/>
            <person name="McKenzie R."/>
            <person name="Ailani S."/>
            <person name="Almanzar G."/>
            <person name="Beggarly V.A."/>
            <person name="Joyner G.L."/>
            <person name="Kim J.H."/>
            <person name="Lin Y.H."/>
            <person name="Liu V."/>
            <person name="Mandell Z.B."/>
            <person name="Mock D.J."/>
            <person name="Nasir A."/>
            <person name="Nguyen Q.A."/>
            <person name="Pareek P."/>
            <person name="Patel N.B."/>
            <person name="Patel P.S."/>
            <person name="Patel S.B."/>
            <person name="Patel T.N."/>
            <person name="Sargent E.J."/>
            <person name="Selamaj E."/>
            <person name="Soroush S."/>
            <person name="Zurlo S.J."/>
            <person name="Dalia R."/>
            <person name="Khakhina S."/>
            <person name="Gurney S.M.R."/>
            <person name="Garlena R.A."/>
            <person name="Russell D.A."/>
            <person name="Pope W.H."/>
            <person name="Jacobs-Sera D."/>
            <person name="Hatfull G.F."/>
        </authorList>
    </citation>
    <scope>NUCLEOTIDE SEQUENCE [LARGE SCALE GENOMIC DNA]</scope>
</reference>